<evidence type="ECO:0000259" key="1">
    <source>
        <dbReference type="PROSITE" id="PS51186"/>
    </source>
</evidence>
<dbReference type="PANTHER" id="PTHR13538:SF4">
    <property type="entry name" value="N-ALPHA-ACETYLTRANSFERASE 80"/>
    <property type="match status" value="1"/>
</dbReference>
<dbReference type="RefSeq" id="WP_217976340.1">
    <property type="nucleotide sequence ID" value="NZ_JAHTBI010000050.1"/>
</dbReference>
<dbReference type="PANTHER" id="PTHR13538">
    <property type="entry name" value="N-ACETYLTRANSFERASE 6"/>
    <property type="match status" value="1"/>
</dbReference>
<sequence>MIDWLSNHPHHSNTLAQWLHQQFAYEYADQPLAQWQQAFAHGQTDGSLHSLIALDNDHLLGSASLAREDLPQRPDLGPWLACVFVAPEARGQGLAEALIEGVRAKAKALGHTRLYLHTHDRADYYHKRGWHPIEPFQAWGKSHWLMYCPL</sequence>
<feature type="domain" description="N-acetyltransferase" evidence="1">
    <location>
        <begin position="2"/>
        <end position="150"/>
    </location>
</feature>
<dbReference type="GO" id="GO:1905502">
    <property type="term" value="F:acetyl-CoA binding"/>
    <property type="evidence" value="ECO:0007669"/>
    <property type="project" value="TreeGrafter"/>
</dbReference>
<dbReference type="CDD" id="cd04301">
    <property type="entry name" value="NAT_SF"/>
    <property type="match status" value="1"/>
</dbReference>
<gene>
    <name evidence="2" type="ORF">KUO17_15070</name>
</gene>
<protein>
    <submittedName>
        <fullName evidence="2">GNAT family N-acetyltransferase</fullName>
    </submittedName>
</protein>
<dbReference type="GO" id="GO:0005737">
    <property type="term" value="C:cytoplasm"/>
    <property type="evidence" value="ECO:0007669"/>
    <property type="project" value="TreeGrafter"/>
</dbReference>
<dbReference type="InterPro" id="IPR039840">
    <property type="entry name" value="NAA80"/>
</dbReference>
<evidence type="ECO:0000313" key="3">
    <source>
        <dbReference type="Proteomes" id="UP001106592"/>
    </source>
</evidence>
<comment type="caution">
    <text evidence="2">The sequence shown here is derived from an EMBL/GenBank/DDBJ whole genome shotgun (WGS) entry which is preliminary data.</text>
</comment>
<organism evidence="2 3">
    <name type="scientific">Pseudomonas aegrilactucae</name>
    <dbReference type="NCBI Taxonomy" id="2854028"/>
    <lineage>
        <taxon>Bacteria</taxon>
        <taxon>Pseudomonadati</taxon>
        <taxon>Pseudomonadota</taxon>
        <taxon>Gammaproteobacteria</taxon>
        <taxon>Pseudomonadales</taxon>
        <taxon>Pseudomonadaceae</taxon>
        <taxon>Pseudomonas</taxon>
    </lineage>
</organism>
<dbReference type="InterPro" id="IPR000182">
    <property type="entry name" value="GNAT_dom"/>
</dbReference>
<dbReference type="AlphaFoldDB" id="A0A9Q3AFD6"/>
<keyword evidence="3" id="KW-1185">Reference proteome</keyword>
<dbReference type="Proteomes" id="UP001106592">
    <property type="component" value="Unassembled WGS sequence"/>
</dbReference>
<dbReference type="PROSITE" id="PS51186">
    <property type="entry name" value="GNAT"/>
    <property type="match status" value="1"/>
</dbReference>
<reference evidence="2" key="2">
    <citation type="journal article" date="2023" name="Plant Pathol.">
        <title>Dismantling and reorganizing Pseudomonas marginalis sensu#lato.</title>
        <authorList>
            <person name="Sawada H."/>
            <person name="Fujikawa T."/>
            <person name="Satou M."/>
        </authorList>
    </citation>
    <scope>NUCLEOTIDE SEQUENCE</scope>
    <source>
        <strain evidence="2">MAFF 301350</strain>
    </source>
</reference>
<reference evidence="2" key="1">
    <citation type="journal article" date="2022" name="Int. J. Syst. Evol. Microbiol.">
        <title>Pseudomonas aegrilactucae sp. nov. and Pseudomonas morbosilactucae sp. nov., pathogens causing bacterial rot of lettuce in Japan.</title>
        <authorList>
            <person name="Sawada H."/>
            <person name="Fujikawa T."/>
            <person name="Satou M."/>
        </authorList>
    </citation>
    <scope>NUCLEOTIDE SEQUENCE</scope>
    <source>
        <strain evidence="2">MAFF 301350</strain>
    </source>
</reference>
<name>A0A9Q3AFD6_9PSED</name>
<dbReference type="GO" id="GO:0008080">
    <property type="term" value="F:N-acetyltransferase activity"/>
    <property type="evidence" value="ECO:0007669"/>
    <property type="project" value="InterPro"/>
</dbReference>
<accession>A0A9Q3AFD6</accession>
<proteinExistence type="predicted"/>
<dbReference type="Pfam" id="PF00583">
    <property type="entry name" value="Acetyltransf_1"/>
    <property type="match status" value="1"/>
</dbReference>
<dbReference type="EMBL" id="JAHTBI010000050">
    <property type="protein sequence ID" value="MBV6288335.1"/>
    <property type="molecule type" value="Genomic_DNA"/>
</dbReference>
<evidence type="ECO:0000313" key="2">
    <source>
        <dbReference type="EMBL" id="MBV6288335.1"/>
    </source>
</evidence>